<dbReference type="SUPFAM" id="SSF49899">
    <property type="entry name" value="Concanavalin A-like lectins/glucanases"/>
    <property type="match status" value="1"/>
</dbReference>
<dbReference type="InterPro" id="IPR003879">
    <property type="entry name" value="Butyrophylin_SPRY"/>
</dbReference>
<reference evidence="2" key="3">
    <citation type="submission" date="2025-09" db="UniProtKB">
        <authorList>
            <consortium name="Ensembl"/>
        </authorList>
    </citation>
    <scope>IDENTIFICATION</scope>
</reference>
<dbReference type="STRING" id="7897.ENSLACP00000004051"/>
<dbReference type="Bgee" id="ENSLACG00000003606">
    <property type="expression patterns" value="Expressed in pelvic fin"/>
</dbReference>
<dbReference type="SMART" id="SM00589">
    <property type="entry name" value="PRY"/>
    <property type="match status" value="1"/>
</dbReference>
<reference evidence="2" key="2">
    <citation type="submission" date="2025-08" db="UniProtKB">
        <authorList>
            <consortium name="Ensembl"/>
        </authorList>
    </citation>
    <scope>IDENTIFICATION</scope>
</reference>
<sequence>IARDSGTTFLNWGLFQGHFPENINLDMDTTHPSLNVMTFSGVKSVSCGALRQKYSKNAKRFMKCLYVLGLTGFTSGRHYWEVEVKNKTEWFLGVINESANRNGDLTQTPEDGVWQIKFSSGTLISVDHEEELAFSPYRVGIFLDYEDGLISFYSADDMTSLFQYYTVFTEKLYPLFCPGNNNSGKNSEPLRLHP</sequence>
<dbReference type="CDD" id="cd13733">
    <property type="entry name" value="SPRY_PRY_C-I_1"/>
    <property type="match status" value="1"/>
</dbReference>
<dbReference type="PRINTS" id="PR01407">
    <property type="entry name" value="BUTYPHLNCDUF"/>
</dbReference>
<dbReference type="InterPro" id="IPR001870">
    <property type="entry name" value="B30.2/SPRY"/>
</dbReference>
<organism evidence="2 3">
    <name type="scientific">Latimeria chalumnae</name>
    <name type="common">Coelacanth</name>
    <dbReference type="NCBI Taxonomy" id="7897"/>
    <lineage>
        <taxon>Eukaryota</taxon>
        <taxon>Metazoa</taxon>
        <taxon>Chordata</taxon>
        <taxon>Craniata</taxon>
        <taxon>Vertebrata</taxon>
        <taxon>Euteleostomi</taxon>
        <taxon>Coelacanthiformes</taxon>
        <taxon>Coelacanthidae</taxon>
        <taxon>Latimeria</taxon>
    </lineage>
</organism>
<dbReference type="FunFam" id="2.60.120.920:FF:000004">
    <property type="entry name" value="Butyrophilin subfamily 1 member A1"/>
    <property type="match status" value="1"/>
</dbReference>
<dbReference type="AlphaFoldDB" id="H3A330"/>
<dbReference type="SMART" id="SM00449">
    <property type="entry name" value="SPRY"/>
    <property type="match status" value="1"/>
</dbReference>
<dbReference type="InterPro" id="IPR003877">
    <property type="entry name" value="SPRY_dom"/>
</dbReference>
<reference evidence="3" key="1">
    <citation type="submission" date="2011-08" db="EMBL/GenBank/DDBJ databases">
        <title>The draft genome of Latimeria chalumnae.</title>
        <authorList>
            <person name="Di Palma F."/>
            <person name="Alfoldi J."/>
            <person name="Johnson J."/>
            <person name="Berlin A."/>
            <person name="Gnerre S."/>
            <person name="Jaffe D."/>
            <person name="MacCallum I."/>
            <person name="Young S."/>
            <person name="Walker B.J."/>
            <person name="Lander E."/>
            <person name="Lindblad-Toh K."/>
        </authorList>
    </citation>
    <scope>NUCLEOTIDE SEQUENCE [LARGE SCALE GENOMIC DNA]</scope>
    <source>
        <strain evidence="3">Wild caught</strain>
    </source>
</reference>
<dbReference type="Ensembl" id="ENSLACT00000004087.1">
    <property type="protein sequence ID" value="ENSLACP00000004051.1"/>
    <property type="gene ID" value="ENSLACG00000003606.1"/>
</dbReference>
<evidence type="ECO:0000313" key="2">
    <source>
        <dbReference type="Ensembl" id="ENSLACP00000004051.1"/>
    </source>
</evidence>
<dbReference type="Gene3D" id="2.60.120.920">
    <property type="match status" value="1"/>
</dbReference>
<dbReference type="InterPro" id="IPR050143">
    <property type="entry name" value="TRIM/RBCC"/>
</dbReference>
<dbReference type="InterPro" id="IPR006574">
    <property type="entry name" value="PRY"/>
</dbReference>
<dbReference type="eggNOG" id="KOG2177">
    <property type="taxonomic scope" value="Eukaryota"/>
</dbReference>
<dbReference type="EMBL" id="AFYH01253986">
    <property type="status" value="NOT_ANNOTATED_CDS"/>
    <property type="molecule type" value="Genomic_DNA"/>
</dbReference>
<dbReference type="Pfam" id="PF13765">
    <property type="entry name" value="PRY"/>
    <property type="match status" value="1"/>
</dbReference>
<dbReference type="Pfam" id="PF00622">
    <property type="entry name" value="SPRY"/>
    <property type="match status" value="1"/>
</dbReference>
<evidence type="ECO:0000259" key="1">
    <source>
        <dbReference type="PROSITE" id="PS50188"/>
    </source>
</evidence>
<dbReference type="Proteomes" id="UP000008672">
    <property type="component" value="Unassembled WGS sequence"/>
</dbReference>
<keyword evidence="3" id="KW-1185">Reference proteome</keyword>
<proteinExistence type="predicted"/>
<dbReference type="InParanoid" id="H3A330"/>
<dbReference type="GeneTree" id="ENSGT01040000240385"/>
<dbReference type="OMA" id="HAICGIG"/>
<accession>H3A330</accession>
<evidence type="ECO:0000313" key="3">
    <source>
        <dbReference type="Proteomes" id="UP000008672"/>
    </source>
</evidence>
<dbReference type="PANTHER" id="PTHR24103">
    <property type="entry name" value="E3 UBIQUITIN-PROTEIN LIGASE TRIM"/>
    <property type="match status" value="1"/>
</dbReference>
<dbReference type="PROSITE" id="PS50188">
    <property type="entry name" value="B302_SPRY"/>
    <property type="match status" value="1"/>
</dbReference>
<feature type="domain" description="B30.2/SPRY" evidence="1">
    <location>
        <begin position="2"/>
        <end position="194"/>
    </location>
</feature>
<dbReference type="InterPro" id="IPR043136">
    <property type="entry name" value="B30.2/SPRY_sf"/>
</dbReference>
<dbReference type="InterPro" id="IPR013320">
    <property type="entry name" value="ConA-like_dom_sf"/>
</dbReference>
<dbReference type="HOGENOM" id="CLU_013137_7_4_1"/>
<name>H3A330_LATCH</name>
<protein>
    <recommendedName>
        <fullName evidence="1">B30.2/SPRY domain-containing protein</fullName>
    </recommendedName>
</protein>